<comment type="similarity">
    <text evidence="3 4">Belongs to the small heat shock protein (HSP20) family.</text>
</comment>
<evidence type="ECO:0000256" key="4">
    <source>
        <dbReference type="RuleBase" id="RU003616"/>
    </source>
</evidence>
<proteinExistence type="inferred from homology"/>
<evidence type="ECO:0000256" key="1">
    <source>
        <dbReference type="ARBA" id="ARBA00023016"/>
    </source>
</evidence>
<protein>
    <recommendedName>
        <fullName evidence="2">Small heat shock protein, chloroplastic</fullName>
    </recommendedName>
</protein>
<dbReference type="AlphaFoldDB" id="A0A328E1W7"/>
<evidence type="ECO:0000259" key="6">
    <source>
        <dbReference type="PROSITE" id="PS01031"/>
    </source>
</evidence>
<dbReference type="PANTHER" id="PTHR46733:SF4">
    <property type="entry name" value="HEAT SHOCK PROTEIN 21, CHLOROPLASTIC"/>
    <property type="match status" value="1"/>
</dbReference>
<evidence type="ECO:0000256" key="3">
    <source>
        <dbReference type="PROSITE-ProRule" id="PRU00285"/>
    </source>
</evidence>
<dbReference type="InterPro" id="IPR002068">
    <property type="entry name" value="A-crystallin/Hsp20_dom"/>
</dbReference>
<accession>A0A328E1W7</accession>
<sequence length="244" mass="27191">MAANALLCSVPPVVSNPPSVSNKTPRRLTFRPCFASVPSSHGVRRPLKLRAQSSTAGDHSQDTAVDVHHVTGSGDNTRAVEHRPRRRPAALDASLFGLLDPLSPMRTMRQMLDTMDRIFEDGLSFPAVGRNRATGEVRAPWEIRDEEQEIKLRIDMPGLSKEEVRVSVEDDLLVIKGEHKKGDEDGGKDDDSWWSKSYSSYDTRFRLPENCDKGKVKAELKNGVLLISVPKVKVEKKVIDVEIK</sequence>
<keyword evidence="1" id="KW-0346">Stress response</keyword>
<dbReference type="CDD" id="cd06464">
    <property type="entry name" value="ACD_sHsps-like"/>
    <property type="match status" value="1"/>
</dbReference>
<evidence type="ECO:0000256" key="5">
    <source>
        <dbReference type="SAM" id="MobiDB-lite"/>
    </source>
</evidence>
<dbReference type="Pfam" id="PF00011">
    <property type="entry name" value="HSP20"/>
    <property type="match status" value="1"/>
</dbReference>
<evidence type="ECO:0000313" key="8">
    <source>
        <dbReference type="Proteomes" id="UP000249390"/>
    </source>
</evidence>
<comment type="caution">
    <text evidence="7">The sequence shown here is derived from an EMBL/GenBank/DDBJ whole genome shotgun (WGS) entry which is preliminary data.</text>
</comment>
<dbReference type="InterPro" id="IPR008978">
    <property type="entry name" value="HSP20-like_chaperone"/>
</dbReference>
<feature type="domain" description="SHSP" evidence="6">
    <location>
        <begin position="132"/>
        <end position="244"/>
    </location>
</feature>
<dbReference type="FunFam" id="2.60.40.790:FF:000059">
    <property type="entry name" value="26.5 kDa heat shock protein, mitochondrial"/>
    <property type="match status" value="1"/>
</dbReference>
<name>A0A328E1W7_9ASTE</name>
<dbReference type="PANTHER" id="PTHR46733">
    <property type="entry name" value="26.5 KDA HEAT SHOCK PROTEIN, MITOCHONDRIAL"/>
    <property type="match status" value="1"/>
</dbReference>
<keyword evidence="8" id="KW-1185">Reference proteome</keyword>
<evidence type="ECO:0000313" key="7">
    <source>
        <dbReference type="EMBL" id="RAL51500.1"/>
    </source>
</evidence>
<evidence type="ECO:0000256" key="2">
    <source>
        <dbReference type="ARBA" id="ARBA00067408"/>
    </source>
</evidence>
<dbReference type="InterPro" id="IPR044587">
    <property type="entry name" value="HSP21-like"/>
</dbReference>
<dbReference type="GO" id="GO:0009408">
    <property type="term" value="P:response to heat"/>
    <property type="evidence" value="ECO:0007669"/>
    <property type="project" value="InterPro"/>
</dbReference>
<dbReference type="PROSITE" id="PS01031">
    <property type="entry name" value="SHSP"/>
    <property type="match status" value="1"/>
</dbReference>
<dbReference type="EMBL" id="NQVE01000050">
    <property type="protein sequence ID" value="RAL51500.1"/>
    <property type="molecule type" value="Genomic_DNA"/>
</dbReference>
<organism evidence="7 8">
    <name type="scientific">Cuscuta australis</name>
    <dbReference type="NCBI Taxonomy" id="267555"/>
    <lineage>
        <taxon>Eukaryota</taxon>
        <taxon>Viridiplantae</taxon>
        <taxon>Streptophyta</taxon>
        <taxon>Embryophyta</taxon>
        <taxon>Tracheophyta</taxon>
        <taxon>Spermatophyta</taxon>
        <taxon>Magnoliopsida</taxon>
        <taxon>eudicotyledons</taxon>
        <taxon>Gunneridae</taxon>
        <taxon>Pentapetalae</taxon>
        <taxon>asterids</taxon>
        <taxon>lamiids</taxon>
        <taxon>Solanales</taxon>
        <taxon>Convolvulaceae</taxon>
        <taxon>Cuscuteae</taxon>
        <taxon>Cuscuta</taxon>
        <taxon>Cuscuta subgen. Grammica</taxon>
        <taxon>Cuscuta sect. Cleistogrammica</taxon>
    </lineage>
</organism>
<feature type="compositionally biased region" description="Basic and acidic residues" evidence="5">
    <location>
        <begin position="59"/>
        <end position="69"/>
    </location>
</feature>
<dbReference type="Gene3D" id="2.60.40.790">
    <property type="match status" value="1"/>
</dbReference>
<dbReference type="SUPFAM" id="SSF49764">
    <property type="entry name" value="HSP20-like chaperones"/>
    <property type="match status" value="1"/>
</dbReference>
<gene>
    <name evidence="7" type="ORF">DM860_011002</name>
</gene>
<feature type="region of interest" description="Disordered" evidence="5">
    <location>
        <begin position="51"/>
        <end position="86"/>
    </location>
</feature>
<reference evidence="7 8" key="1">
    <citation type="submission" date="2018-06" db="EMBL/GenBank/DDBJ databases">
        <title>The Genome of Cuscuta australis (Dodder) Provides Insight into the Evolution of Plant Parasitism.</title>
        <authorList>
            <person name="Liu H."/>
        </authorList>
    </citation>
    <scope>NUCLEOTIDE SEQUENCE [LARGE SCALE GENOMIC DNA]</scope>
    <source>
        <strain evidence="8">cv. Yunnan</strain>
        <tissue evidence="7">Vines</tissue>
    </source>
</reference>
<dbReference type="Proteomes" id="UP000249390">
    <property type="component" value="Unassembled WGS sequence"/>
</dbReference>